<name>A0ABN9XN89_9DINO</name>
<feature type="region of interest" description="Disordered" evidence="1">
    <location>
        <begin position="70"/>
        <end position="93"/>
    </location>
</feature>
<dbReference type="Proteomes" id="UP001189429">
    <property type="component" value="Unassembled WGS sequence"/>
</dbReference>
<evidence type="ECO:0000313" key="2">
    <source>
        <dbReference type="EMBL" id="CAK0901177.1"/>
    </source>
</evidence>
<reference evidence="2" key="1">
    <citation type="submission" date="2023-10" db="EMBL/GenBank/DDBJ databases">
        <authorList>
            <person name="Chen Y."/>
            <person name="Shah S."/>
            <person name="Dougan E. K."/>
            <person name="Thang M."/>
            <person name="Chan C."/>
        </authorList>
    </citation>
    <scope>NUCLEOTIDE SEQUENCE [LARGE SCALE GENOMIC DNA]</scope>
</reference>
<feature type="compositionally biased region" description="Basic and acidic residues" evidence="1">
    <location>
        <begin position="227"/>
        <end position="241"/>
    </location>
</feature>
<comment type="caution">
    <text evidence="2">The sequence shown here is derived from an EMBL/GenBank/DDBJ whole genome shotgun (WGS) entry which is preliminary data.</text>
</comment>
<organism evidence="2 3">
    <name type="scientific">Prorocentrum cordatum</name>
    <dbReference type="NCBI Taxonomy" id="2364126"/>
    <lineage>
        <taxon>Eukaryota</taxon>
        <taxon>Sar</taxon>
        <taxon>Alveolata</taxon>
        <taxon>Dinophyceae</taxon>
        <taxon>Prorocentrales</taxon>
        <taxon>Prorocentraceae</taxon>
        <taxon>Prorocentrum</taxon>
    </lineage>
</organism>
<dbReference type="EMBL" id="CAUYUJ010020894">
    <property type="protein sequence ID" value="CAK0901177.1"/>
    <property type="molecule type" value="Genomic_DNA"/>
</dbReference>
<accession>A0ABN9XN89</accession>
<gene>
    <name evidence="2" type="ORF">PCOR1329_LOCUS78234</name>
</gene>
<sequence>MDVLARRRNNGASEPALPTARAAFWGRRPRPASSAAPGALRAPGREAWRRSEKCPRSSEGLCSCACFSPSASHGPPRGGRRPPGDLPGGEEVVPGEDLRRQKLWFHHYDRTVALLCHRRRQLSQRGVATFYHESPQAAAARQFHRRCTTSRRCSTASGPGASDASRPRAPRGARPPEVSPAAGHRSGAERLEARAPEWPPAPRSQGSRRQGRGRHRSCPSSRARRQLRAEGRRAHGQREGGGRGARPRARRVPSYRSPRLGVGGRWGASRARRSSRRGTMPVSIPGPLRAPILLTPASLPGFVRSLCRSVLPSVQGAGAPSAFRAPCGPQPFKNHDRAEVRVLGAR</sequence>
<protein>
    <recommendedName>
        <fullName evidence="4">Translation initiation factor IF-2-like</fullName>
    </recommendedName>
</protein>
<keyword evidence="3" id="KW-1185">Reference proteome</keyword>
<feature type="region of interest" description="Disordered" evidence="1">
    <location>
        <begin position="1"/>
        <end position="47"/>
    </location>
</feature>
<feature type="region of interest" description="Disordered" evidence="1">
    <location>
        <begin position="149"/>
        <end position="283"/>
    </location>
</feature>
<feature type="compositionally biased region" description="Low complexity" evidence="1">
    <location>
        <begin position="31"/>
        <end position="42"/>
    </location>
</feature>
<feature type="compositionally biased region" description="Basic and acidic residues" evidence="1">
    <location>
        <begin position="186"/>
        <end position="195"/>
    </location>
</feature>
<evidence type="ECO:0000313" key="3">
    <source>
        <dbReference type="Proteomes" id="UP001189429"/>
    </source>
</evidence>
<evidence type="ECO:0008006" key="4">
    <source>
        <dbReference type="Google" id="ProtNLM"/>
    </source>
</evidence>
<evidence type="ECO:0000256" key="1">
    <source>
        <dbReference type="SAM" id="MobiDB-lite"/>
    </source>
</evidence>
<proteinExistence type="predicted"/>
<feature type="non-terminal residue" evidence="2">
    <location>
        <position position="346"/>
    </location>
</feature>
<feature type="compositionally biased region" description="Basic residues" evidence="1">
    <location>
        <begin position="209"/>
        <end position="226"/>
    </location>
</feature>
<feature type="compositionally biased region" description="Low complexity" evidence="1">
    <location>
        <begin position="150"/>
        <end position="164"/>
    </location>
</feature>